<gene>
    <name evidence="3" type="ORF">F0U60_41215</name>
</gene>
<reference evidence="3 4" key="1">
    <citation type="submission" date="2019-08" db="EMBL/GenBank/DDBJ databases">
        <title>Archangium and Cystobacter genomes.</title>
        <authorList>
            <person name="Chen I.-C.K."/>
            <person name="Wielgoss S."/>
        </authorList>
    </citation>
    <scope>NUCLEOTIDE SEQUENCE [LARGE SCALE GENOMIC DNA]</scope>
    <source>
        <strain evidence="3 4">Cbm 6</strain>
    </source>
</reference>
<evidence type="ECO:0000313" key="4">
    <source>
        <dbReference type="Proteomes" id="UP001611383"/>
    </source>
</evidence>
<evidence type="ECO:0008006" key="5">
    <source>
        <dbReference type="Google" id="ProtNLM"/>
    </source>
</evidence>
<feature type="signal peptide" evidence="2">
    <location>
        <begin position="1"/>
        <end position="22"/>
    </location>
</feature>
<keyword evidence="2" id="KW-0732">Signal</keyword>
<evidence type="ECO:0000256" key="2">
    <source>
        <dbReference type="SAM" id="SignalP"/>
    </source>
</evidence>
<feature type="region of interest" description="Disordered" evidence="1">
    <location>
        <begin position="112"/>
        <end position="132"/>
    </location>
</feature>
<accession>A0ABY9X341</accession>
<name>A0ABY9X341_9BACT</name>
<dbReference type="EMBL" id="CP043494">
    <property type="protein sequence ID" value="WNG49827.1"/>
    <property type="molecule type" value="Genomic_DNA"/>
</dbReference>
<evidence type="ECO:0000313" key="3">
    <source>
        <dbReference type="EMBL" id="WNG49827.1"/>
    </source>
</evidence>
<dbReference type="Proteomes" id="UP001611383">
    <property type="component" value="Chromosome"/>
</dbReference>
<protein>
    <recommendedName>
        <fullName evidence="5">Lipoprotein</fullName>
    </recommendedName>
</protein>
<organism evidence="3 4">
    <name type="scientific">Archangium minus</name>
    <dbReference type="NCBI Taxonomy" id="83450"/>
    <lineage>
        <taxon>Bacteria</taxon>
        <taxon>Pseudomonadati</taxon>
        <taxon>Myxococcota</taxon>
        <taxon>Myxococcia</taxon>
        <taxon>Myxococcales</taxon>
        <taxon>Cystobacterineae</taxon>
        <taxon>Archangiaceae</taxon>
        <taxon>Archangium</taxon>
    </lineage>
</organism>
<dbReference type="RefSeq" id="WP_395808194.1">
    <property type="nucleotide sequence ID" value="NZ_CP043494.1"/>
</dbReference>
<proteinExistence type="predicted"/>
<sequence>MTKPPRRLLLSLMALSCLSACDASFTVPVEVTFSERFQAEWEPGFPAEVGIRYTTRAGLPSYTRGSRLGYFCEASSAPVKFLTTLDEMGCVPEDLEVTVWIAPAPELARSRCAEPGGARVRQEGTPSEPETLPEQGVVKTLKVKARSCSNGETAFLDF</sequence>
<evidence type="ECO:0000256" key="1">
    <source>
        <dbReference type="SAM" id="MobiDB-lite"/>
    </source>
</evidence>
<keyword evidence="4" id="KW-1185">Reference proteome</keyword>
<feature type="chain" id="PRO_5047392098" description="Lipoprotein" evidence="2">
    <location>
        <begin position="23"/>
        <end position="158"/>
    </location>
</feature>